<sequence length="56" mass="6362">MKDEYKAHTVIVCQCVMALGATKKIAEDLAKAQGYKDYIVIPTTERHLKEFVNEGY</sequence>
<dbReference type="KEGG" id="vg:77949895"/>
<protein>
    <submittedName>
        <fullName evidence="1">Uncharacterized protein</fullName>
    </submittedName>
</protein>
<dbReference type="Proteomes" id="UP000516521">
    <property type="component" value="Segment"/>
</dbReference>
<accession>A0A7L4XW07</accession>
<dbReference type="EMBL" id="MN715356">
    <property type="protein sequence ID" value="QGZ13761.1"/>
    <property type="molecule type" value="Genomic_DNA"/>
</dbReference>
<evidence type="ECO:0000313" key="2">
    <source>
        <dbReference type="Proteomes" id="UP000516521"/>
    </source>
</evidence>
<name>A0A7L4XW07_9CAUD</name>
<proteinExistence type="predicted"/>
<dbReference type="RefSeq" id="YP_010673596.1">
    <property type="nucleotide sequence ID" value="NC_070986.1"/>
</dbReference>
<evidence type="ECO:0000313" key="1">
    <source>
        <dbReference type="EMBL" id="QGZ13761.1"/>
    </source>
</evidence>
<dbReference type="GeneID" id="77949895"/>
<keyword evidence="2" id="KW-1185">Reference proteome</keyword>
<organism evidence="1 2">
    <name type="scientific">Escherichia phage vB_EcoP_EcoN5</name>
    <dbReference type="NCBI Taxonomy" id="2686238"/>
    <lineage>
        <taxon>Viruses</taxon>
        <taxon>Duplodnaviria</taxon>
        <taxon>Heunggongvirae</taxon>
        <taxon>Uroviricota</taxon>
        <taxon>Caudoviricetes</taxon>
        <taxon>Mktvariviridae</taxon>
        <taxon>Gordonclarkvirinae</taxon>
        <taxon>Kuravirus</taxon>
        <taxon>Kuravirus EcoN5</taxon>
    </lineage>
</organism>
<reference evidence="1 2" key="1">
    <citation type="submission" date="2019-11" db="EMBL/GenBank/DDBJ databases">
        <authorList>
            <person name="Lozano-Solano D."/>
            <person name="Solano-Castaneda C."/>
            <person name="Acosta-Hoyos A."/>
        </authorList>
    </citation>
    <scope>NUCLEOTIDE SEQUENCE [LARGE SCALE GENOMIC DNA]</scope>
</reference>